<proteinExistence type="inferred from homology"/>
<dbReference type="PANTHER" id="PTHR30469:SF33">
    <property type="entry name" value="SLR1207 PROTEIN"/>
    <property type="match status" value="1"/>
</dbReference>
<keyword evidence="2" id="KW-0175">Coiled coil</keyword>
<feature type="region of interest" description="Disordered" evidence="3">
    <location>
        <begin position="570"/>
        <end position="594"/>
    </location>
</feature>
<dbReference type="InterPro" id="IPR058636">
    <property type="entry name" value="Beta-barrel_YknX"/>
</dbReference>
<dbReference type="Pfam" id="PF25917">
    <property type="entry name" value="BSH_RND"/>
    <property type="match status" value="2"/>
</dbReference>
<evidence type="ECO:0000256" key="1">
    <source>
        <dbReference type="ARBA" id="ARBA00009477"/>
    </source>
</evidence>
<dbReference type="Gene3D" id="1.10.287.470">
    <property type="entry name" value="Helix hairpin bin"/>
    <property type="match status" value="1"/>
</dbReference>
<keyword evidence="4" id="KW-0472">Membrane</keyword>
<organism evidence="7 8">
    <name type="scientific">Anaeromassilibacillus senegalensis</name>
    <dbReference type="NCBI Taxonomy" id="1673717"/>
    <lineage>
        <taxon>Bacteria</taxon>
        <taxon>Bacillati</taxon>
        <taxon>Bacillota</taxon>
        <taxon>Clostridia</taxon>
        <taxon>Eubacteriales</taxon>
        <taxon>Acutalibacteraceae</taxon>
        <taxon>Anaeromassilibacillus</taxon>
    </lineage>
</organism>
<dbReference type="Gene3D" id="2.40.420.20">
    <property type="match status" value="1"/>
</dbReference>
<reference evidence="7 8" key="1">
    <citation type="submission" date="2022-01" db="EMBL/GenBank/DDBJ databases">
        <title>Collection of gut derived symbiotic bacterial strains cultured from healthy donors.</title>
        <authorList>
            <person name="Lin H."/>
            <person name="Kohout C."/>
            <person name="Waligurski E."/>
            <person name="Pamer E.G."/>
        </authorList>
    </citation>
    <scope>NUCLEOTIDE SEQUENCE [LARGE SCALE GENOMIC DNA]</scope>
    <source>
        <strain evidence="7 8">DFI.7.58</strain>
    </source>
</reference>
<evidence type="ECO:0000259" key="5">
    <source>
        <dbReference type="Pfam" id="PF25917"/>
    </source>
</evidence>
<keyword evidence="4" id="KW-1133">Transmembrane helix</keyword>
<feature type="transmembrane region" description="Helical" evidence="4">
    <location>
        <begin position="40"/>
        <end position="61"/>
    </location>
</feature>
<evidence type="ECO:0000256" key="3">
    <source>
        <dbReference type="SAM" id="MobiDB-lite"/>
    </source>
</evidence>
<comment type="similarity">
    <text evidence="1">Belongs to the membrane fusion protein (MFP) (TC 8.A.1) family.</text>
</comment>
<gene>
    <name evidence="7" type="ORF">L0P57_00565</name>
</gene>
<dbReference type="SUPFAM" id="SSF111369">
    <property type="entry name" value="HlyD-like secretion proteins"/>
    <property type="match status" value="2"/>
</dbReference>
<dbReference type="NCBIfam" id="TIGR01730">
    <property type="entry name" value="RND_mfp"/>
    <property type="match status" value="1"/>
</dbReference>
<evidence type="ECO:0000259" key="6">
    <source>
        <dbReference type="Pfam" id="PF25990"/>
    </source>
</evidence>
<evidence type="ECO:0000313" key="8">
    <source>
        <dbReference type="Proteomes" id="UP001298681"/>
    </source>
</evidence>
<feature type="domain" description="Multidrug resistance protein MdtA-like barrel-sandwich hybrid" evidence="5">
    <location>
        <begin position="100"/>
        <end position="196"/>
    </location>
</feature>
<dbReference type="Gene3D" id="2.40.30.170">
    <property type="match status" value="1"/>
</dbReference>
<dbReference type="Proteomes" id="UP001298681">
    <property type="component" value="Unassembled WGS sequence"/>
</dbReference>
<dbReference type="Pfam" id="PF25990">
    <property type="entry name" value="Beta-barrel_YknX"/>
    <property type="match status" value="1"/>
</dbReference>
<feature type="domain" description="YknX-like beta-barrel" evidence="6">
    <location>
        <begin position="413"/>
        <end position="481"/>
    </location>
</feature>
<name>A0ABS9MF71_9FIRM</name>
<accession>A0ABS9MF71</accession>
<evidence type="ECO:0000256" key="4">
    <source>
        <dbReference type="SAM" id="Phobius"/>
    </source>
</evidence>
<comment type="caution">
    <text evidence="7">The sequence shown here is derived from an EMBL/GenBank/DDBJ whole genome shotgun (WGS) entry which is preliminary data.</text>
</comment>
<dbReference type="InterPro" id="IPR006143">
    <property type="entry name" value="RND_pump_MFP"/>
</dbReference>
<feature type="domain" description="Multidrug resistance protein MdtA-like barrel-sandwich hybrid" evidence="5">
    <location>
        <begin position="298"/>
        <end position="395"/>
    </location>
</feature>
<dbReference type="InterPro" id="IPR058625">
    <property type="entry name" value="MdtA-like_BSH"/>
</dbReference>
<dbReference type="PRINTS" id="PR01490">
    <property type="entry name" value="RTXTOXIND"/>
</dbReference>
<protein>
    <submittedName>
        <fullName evidence="7">Efflux RND transporter periplasmic adaptor subunit</fullName>
    </submittedName>
</protein>
<sequence>MTDTDDVKFNTAELENLQPKRSFFRRKNKTGRKRPKWKKFVKIIIALVLVATLAFAGFHILNRNEGSNGMESETRTATVERQTIQSSISSSSTLAALDTYTITSLVSGEVISADFEKGDQVEKGDVLYRIDTGDVDERIESAQTSLERAQERYQEAQENYDEAAEDYQSLDYVSPEEGYVQAVYVEVGDTVNSGDKLVDLYNDRTMVLKVPFLNTDANQISAGDAAQVQILETYETVSGTVTAVSSMEQTLSGGSVVRMVTIEVGNPGGISTSSTAAATVNGLACSGDGTFTAKLEETVTADHGGEIASMAVEEGSYVHEGATLFTYTQESADDALQTVQDSLETAEQSVEDAESELENTQDSLEDYEITAPISGQVIVKNTKAGDTLNSGGDSNTAMAIIYDMSALTFDMYVDELDVLDVEVGQKVEVTVDAFEGETFTGQVTNVSLESTSSNGVTQYPVTVQMDEVRDLLPGMNVNGEIIIDEAENALAIPAQALQRGNVVYVQDDSVTEAQGNVPAGFRSVEVETGLISEDYVEIKSGLSEGDVVYIDPTTSTDSTTMMGMGGMPGGGMPSGGGGMPGGGGGGRGGPGGGF</sequence>
<dbReference type="Gene3D" id="2.40.50.100">
    <property type="match status" value="3"/>
</dbReference>
<keyword evidence="8" id="KW-1185">Reference proteome</keyword>
<evidence type="ECO:0000313" key="7">
    <source>
        <dbReference type="EMBL" id="MCG4609439.1"/>
    </source>
</evidence>
<keyword evidence="4" id="KW-0812">Transmembrane</keyword>
<dbReference type="RefSeq" id="WP_237966241.1">
    <property type="nucleotide sequence ID" value="NZ_JAKNHQ010000001.1"/>
</dbReference>
<evidence type="ECO:0000256" key="2">
    <source>
        <dbReference type="SAM" id="Coils"/>
    </source>
</evidence>
<feature type="coiled-coil region" evidence="2">
    <location>
        <begin position="336"/>
        <end position="370"/>
    </location>
</feature>
<dbReference type="PANTHER" id="PTHR30469">
    <property type="entry name" value="MULTIDRUG RESISTANCE PROTEIN MDTA"/>
    <property type="match status" value="1"/>
</dbReference>
<dbReference type="EMBL" id="JAKNHQ010000001">
    <property type="protein sequence ID" value="MCG4609439.1"/>
    <property type="molecule type" value="Genomic_DNA"/>
</dbReference>
<feature type="coiled-coil region" evidence="2">
    <location>
        <begin position="139"/>
        <end position="173"/>
    </location>
</feature>